<gene>
    <name evidence="1" type="ORF">SAMN06295920_104260</name>
</gene>
<organism evidence="1 2">
    <name type="scientific">Rhizorhabdus histidinilytica</name>
    <dbReference type="NCBI Taxonomy" id="439228"/>
    <lineage>
        <taxon>Bacteria</taxon>
        <taxon>Pseudomonadati</taxon>
        <taxon>Pseudomonadota</taxon>
        <taxon>Alphaproteobacteria</taxon>
        <taxon>Sphingomonadales</taxon>
        <taxon>Sphingomonadaceae</taxon>
        <taxon>Rhizorhabdus</taxon>
    </lineage>
</organism>
<proteinExistence type="predicted"/>
<evidence type="ECO:0000313" key="2">
    <source>
        <dbReference type="Proteomes" id="UP000189818"/>
    </source>
</evidence>
<dbReference type="Gene3D" id="1.25.40.10">
    <property type="entry name" value="Tetratricopeptide repeat domain"/>
    <property type="match status" value="1"/>
</dbReference>
<dbReference type="EMBL" id="FUYM01000004">
    <property type="protein sequence ID" value="SKB62194.1"/>
    <property type="molecule type" value="Genomic_DNA"/>
</dbReference>
<name>A0A1T5CRZ3_9SPHN</name>
<accession>A0A1T5CRZ3</accession>
<protein>
    <recommendedName>
        <fullName evidence="3">Sel1 repeat family protein</fullName>
    </recommendedName>
</protein>
<dbReference type="Proteomes" id="UP000189818">
    <property type="component" value="Unassembled WGS sequence"/>
</dbReference>
<dbReference type="InterPro" id="IPR011990">
    <property type="entry name" value="TPR-like_helical_dom_sf"/>
</dbReference>
<dbReference type="OrthoDB" id="5321503at2"/>
<evidence type="ECO:0000313" key="1">
    <source>
        <dbReference type="EMBL" id="SKB62194.1"/>
    </source>
</evidence>
<dbReference type="RefSeq" id="WP_079648390.1">
    <property type="nucleotide sequence ID" value="NZ_FUYM01000004.1"/>
</dbReference>
<dbReference type="SMART" id="SM00671">
    <property type="entry name" value="SEL1"/>
    <property type="match status" value="1"/>
</dbReference>
<dbReference type="AlphaFoldDB" id="A0A1T5CRZ3"/>
<dbReference type="STRING" id="439228.SAMN06295920_104260"/>
<keyword evidence="2" id="KW-1185">Reference proteome</keyword>
<evidence type="ECO:0008006" key="3">
    <source>
        <dbReference type="Google" id="ProtNLM"/>
    </source>
</evidence>
<dbReference type="InterPro" id="IPR006597">
    <property type="entry name" value="Sel1-like"/>
</dbReference>
<sequence>MGSSLAGAILLCANDSDALLDLGFAYSTGSNGYPVDLVTAHKWFNLAALAGSPEAQHCRADIAGQMSSREVAEAQRQARTWLADRALH</sequence>
<dbReference type="SUPFAM" id="SSF81901">
    <property type="entry name" value="HCP-like"/>
    <property type="match status" value="1"/>
</dbReference>
<reference evidence="2" key="1">
    <citation type="submission" date="2017-02" db="EMBL/GenBank/DDBJ databases">
        <authorList>
            <person name="Varghese N."/>
            <person name="Submissions S."/>
        </authorList>
    </citation>
    <scope>NUCLEOTIDE SEQUENCE [LARGE SCALE GENOMIC DNA]</scope>
    <source>
        <strain evidence="2">UM2</strain>
    </source>
</reference>